<accession>A0A1M6FJ36</accession>
<dbReference type="Pfam" id="PF12172">
    <property type="entry name" value="zf-ChsH2"/>
    <property type="match status" value="1"/>
</dbReference>
<feature type="domain" description="ChsH2 rubredoxin-like zinc ribbon" evidence="3">
    <location>
        <begin position="23"/>
        <end position="58"/>
    </location>
</feature>
<organism evidence="4 5">
    <name type="scientific">Muricoccus roseus</name>
    <dbReference type="NCBI Taxonomy" id="198092"/>
    <lineage>
        <taxon>Bacteria</taxon>
        <taxon>Pseudomonadati</taxon>
        <taxon>Pseudomonadota</taxon>
        <taxon>Alphaproteobacteria</taxon>
        <taxon>Acetobacterales</taxon>
        <taxon>Roseomonadaceae</taxon>
        <taxon>Muricoccus</taxon>
    </lineage>
</organism>
<evidence type="ECO:0000313" key="4">
    <source>
        <dbReference type="EMBL" id="SHI97731.1"/>
    </source>
</evidence>
<dbReference type="SUPFAM" id="SSF50249">
    <property type="entry name" value="Nucleic acid-binding proteins"/>
    <property type="match status" value="1"/>
</dbReference>
<dbReference type="InterPro" id="IPR012340">
    <property type="entry name" value="NA-bd_OB-fold"/>
</dbReference>
<dbReference type="RefSeq" id="WP_073133135.1">
    <property type="nucleotide sequence ID" value="NZ_FQZF01000007.1"/>
</dbReference>
<dbReference type="InterPro" id="IPR002878">
    <property type="entry name" value="ChsH2_C"/>
</dbReference>
<evidence type="ECO:0000259" key="3">
    <source>
        <dbReference type="Pfam" id="PF12172"/>
    </source>
</evidence>
<dbReference type="PANTHER" id="PTHR34075">
    <property type="entry name" value="BLR3430 PROTEIN"/>
    <property type="match status" value="1"/>
</dbReference>
<name>A0A1M6FJ36_9PROT</name>
<reference evidence="4 5" key="1">
    <citation type="submission" date="2016-11" db="EMBL/GenBank/DDBJ databases">
        <authorList>
            <person name="Jaros S."/>
            <person name="Januszkiewicz K."/>
            <person name="Wedrychowicz H."/>
        </authorList>
    </citation>
    <scope>NUCLEOTIDE SEQUENCE [LARGE SCALE GENOMIC DNA]</scope>
    <source>
        <strain evidence="4 5">DSM 14916</strain>
    </source>
</reference>
<evidence type="ECO:0000313" key="5">
    <source>
        <dbReference type="Proteomes" id="UP000184387"/>
    </source>
</evidence>
<evidence type="ECO:0000256" key="1">
    <source>
        <dbReference type="SAM" id="MobiDB-lite"/>
    </source>
</evidence>
<dbReference type="InterPro" id="IPR022002">
    <property type="entry name" value="ChsH2_Znr"/>
</dbReference>
<feature type="region of interest" description="Disordered" evidence="1">
    <location>
        <begin position="1"/>
        <end position="20"/>
    </location>
</feature>
<feature type="domain" description="ChsH2 C-terminal OB-fold" evidence="2">
    <location>
        <begin position="61"/>
        <end position="117"/>
    </location>
</feature>
<evidence type="ECO:0008006" key="6">
    <source>
        <dbReference type="Google" id="ProtNLM"/>
    </source>
</evidence>
<proteinExistence type="predicted"/>
<dbReference type="Gene3D" id="6.10.30.10">
    <property type="match status" value="1"/>
</dbReference>
<gene>
    <name evidence="4" type="ORF">SAMN02745194_01468</name>
</gene>
<dbReference type="InterPro" id="IPR052513">
    <property type="entry name" value="Thioester_dehydratase-like"/>
</dbReference>
<protein>
    <recommendedName>
        <fullName evidence="6">DUF35 domain-containing protein</fullName>
    </recommendedName>
</protein>
<dbReference type="OrthoDB" id="3182121at2"/>
<dbReference type="Pfam" id="PF01796">
    <property type="entry name" value="OB_ChsH2_C"/>
    <property type="match status" value="1"/>
</dbReference>
<sequence>MSEQTARRVPPSPTPDPSTLAFWDAAREGKLLIGRNTKTGKAHYPPRPICPFDDEGEVELVPASGRGTIYTYSVMRAKTPYVIAYVELAEGPRIMTNIVDCDFEALQVGQPVRLTFVDSEGGQPIPMFTPA</sequence>
<dbReference type="EMBL" id="FQZF01000007">
    <property type="protein sequence ID" value="SHI97731.1"/>
    <property type="molecule type" value="Genomic_DNA"/>
</dbReference>
<dbReference type="Proteomes" id="UP000184387">
    <property type="component" value="Unassembled WGS sequence"/>
</dbReference>
<keyword evidence="5" id="KW-1185">Reference proteome</keyword>
<evidence type="ECO:0000259" key="2">
    <source>
        <dbReference type="Pfam" id="PF01796"/>
    </source>
</evidence>
<dbReference type="AlphaFoldDB" id="A0A1M6FJ36"/>
<dbReference type="PANTHER" id="PTHR34075:SF5">
    <property type="entry name" value="BLR3430 PROTEIN"/>
    <property type="match status" value="1"/>
</dbReference>
<dbReference type="STRING" id="198092.SAMN02745194_01468"/>